<dbReference type="AlphaFoldDB" id="A0AAJ7SVT4"/>
<dbReference type="SMART" id="SM00516">
    <property type="entry name" value="SEC14"/>
    <property type="match status" value="1"/>
</dbReference>
<dbReference type="SUPFAM" id="SSF52087">
    <property type="entry name" value="CRAL/TRIO domain"/>
    <property type="match status" value="1"/>
</dbReference>
<reference evidence="4" key="1">
    <citation type="submission" date="2025-08" db="UniProtKB">
        <authorList>
            <consortium name="RefSeq"/>
        </authorList>
    </citation>
    <scope>IDENTIFICATION</scope>
    <source>
        <tissue evidence="4">Sperm</tissue>
    </source>
</reference>
<dbReference type="GO" id="GO:0016020">
    <property type="term" value="C:membrane"/>
    <property type="evidence" value="ECO:0007669"/>
    <property type="project" value="TreeGrafter"/>
</dbReference>
<dbReference type="CDD" id="cd00170">
    <property type="entry name" value="SEC14"/>
    <property type="match status" value="1"/>
</dbReference>
<evidence type="ECO:0000259" key="2">
    <source>
        <dbReference type="PROSITE" id="PS50191"/>
    </source>
</evidence>
<dbReference type="InterPro" id="IPR036273">
    <property type="entry name" value="CRAL/TRIO_N_dom_sf"/>
</dbReference>
<dbReference type="PANTHER" id="PTHR10174:SF200">
    <property type="entry name" value="RETINALDEHYDE-BINDING PROTEIN 1"/>
    <property type="match status" value="1"/>
</dbReference>
<dbReference type="KEGG" id="pmrn:116940205"/>
<dbReference type="InterPro" id="IPR036865">
    <property type="entry name" value="CRAL-TRIO_dom_sf"/>
</dbReference>
<dbReference type="InterPro" id="IPR001251">
    <property type="entry name" value="CRAL-TRIO_dom"/>
</dbReference>
<dbReference type="Gene3D" id="3.40.525.10">
    <property type="entry name" value="CRAL-TRIO lipid binding domain"/>
    <property type="match status" value="1"/>
</dbReference>
<dbReference type="Gene3D" id="1.20.5.1200">
    <property type="entry name" value="Alpha-tocopherol transfer"/>
    <property type="match status" value="1"/>
</dbReference>
<gene>
    <name evidence="4" type="primary">RLBP1</name>
</gene>
<sequence>MGRDGRAKRRGDQQPPSEWRAVPCPRGNPNNSDCAVPLSSALRGDRLLAAPRGLPSRQTTMSEVMGSFRVISEEEQTLRSKMDRLTPCDHGPVFGPCSKIPAHTLQKARDELNETDELRGSAVQELREMIMERADTDDDFCMTVAAKMRAKDDAFLLRFVRARKFDVPRAYDLVKGYVHFREQYPELFENLCPEALRSTIEAGYPGVLPSRDKYGRVVLLFNIEHWDYQEITFDEILRAYCIILEDLLVNEETQINGFCIIENFAGFSMQQASGIKPWELKKMVDMLQDSFPARFKAVHFINQPWYFTTTYNIVKPFLKAKLLDRVHVHGEDLVQYYSEFDVDILPEDFRGNQPKYDGKATAAKLFDSSRDSEDTAL</sequence>
<dbReference type="Gene3D" id="1.10.8.20">
    <property type="entry name" value="N-terminal domain of phosphatidylinositol transfer protein sec14p"/>
    <property type="match status" value="1"/>
</dbReference>
<dbReference type="GO" id="GO:1902936">
    <property type="term" value="F:phosphatidylinositol bisphosphate binding"/>
    <property type="evidence" value="ECO:0007669"/>
    <property type="project" value="TreeGrafter"/>
</dbReference>
<proteinExistence type="predicted"/>
<name>A0AAJ7SVT4_PETMA</name>
<dbReference type="PROSITE" id="PS50191">
    <property type="entry name" value="CRAL_TRIO"/>
    <property type="match status" value="1"/>
</dbReference>
<dbReference type="SUPFAM" id="SSF46938">
    <property type="entry name" value="CRAL/TRIO N-terminal domain"/>
    <property type="match status" value="1"/>
</dbReference>
<feature type="region of interest" description="Disordered" evidence="1">
    <location>
        <begin position="1"/>
        <end position="31"/>
    </location>
</feature>
<keyword evidence="3" id="KW-1185">Reference proteome</keyword>
<dbReference type="Pfam" id="PF03765">
    <property type="entry name" value="CRAL_TRIO_N"/>
    <property type="match status" value="1"/>
</dbReference>
<dbReference type="FunFam" id="3.40.525.10:FF:000002">
    <property type="entry name" value="Alpha-tocopherol transfer protein-like"/>
    <property type="match status" value="1"/>
</dbReference>
<protein>
    <submittedName>
        <fullName evidence="4">Retinaldehyde-binding protein 1 isoform X1</fullName>
    </submittedName>
</protein>
<dbReference type="InterPro" id="IPR011074">
    <property type="entry name" value="CRAL/TRIO_N_dom"/>
</dbReference>
<dbReference type="PANTHER" id="PTHR10174">
    <property type="entry name" value="ALPHA-TOCOPHEROL TRANSFER PROTEIN-RELATED"/>
    <property type="match status" value="1"/>
</dbReference>
<dbReference type="RefSeq" id="XP_032805533.1">
    <property type="nucleotide sequence ID" value="XM_032949642.1"/>
</dbReference>
<evidence type="ECO:0000313" key="4">
    <source>
        <dbReference type="RefSeq" id="XP_032805533.1"/>
    </source>
</evidence>
<accession>A0AAJ7SVT4</accession>
<organism evidence="3 4">
    <name type="scientific">Petromyzon marinus</name>
    <name type="common">Sea lamprey</name>
    <dbReference type="NCBI Taxonomy" id="7757"/>
    <lineage>
        <taxon>Eukaryota</taxon>
        <taxon>Metazoa</taxon>
        <taxon>Chordata</taxon>
        <taxon>Craniata</taxon>
        <taxon>Vertebrata</taxon>
        <taxon>Cyclostomata</taxon>
        <taxon>Hyperoartia</taxon>
        <taxon>Petromyzontiformes</taxon>
        <taxon>Petromyzontidae</taxon>
        <taxon>Petromyzon</taxon>
    </lineage>
</organism>
<dbReference type="CTD" id="6017"/>
<evidence type="ECO:0000256" key="1">
    <source>
        <dbReference type="SAM" id="MobiDB-lite"/>
    </source>
</evidence>
<dbReference type="PRINTS" id="PR00180">
    <property type="entry name" value="CRETINALDHBP"/>
</dbReference>
<dbReference type="Pfam" id="PF00650">
    <property type="entry name" value="CRAL_TRIO"/>
    <property type="match status" value="1"/>
</dbReference>
<evidence type="ECO:0000313" key="3">
    <source>
        <dbReference type="Proteomes" id="UP001318040"/>
    </source>
</evidence>
<feature type="domain" description="CRAL-TRIO" evidence="2">
    <location>
        <begin position="196"/>
        <end position="357"/>
    </location>
</feature>
<dbReference type="Proteomes" id="UP001318040">
    <property type="component" value="Chromosome 1"/>
</dbReference>
<dbReference type="SMART" id="SM01100">
    <property type="entry name" value="CRAL_TRIO_N"/>
    <property type="match status" value="1"/>
</dbReference>